<comment type="catalytic activity">
    <reaction evidence="2">
        <text>2 GTP = 3',3'-c-di-GMP + 2 diphosphate</text>
        <dbReference type="Rhea" id="RHEA:24898"/>
        <dbReference type="ChEBI" id="CHEBI:33019"/>
        <dbReference type="ChEBI" id="CHEBI:37565"/>
        <dbReference type="ChEBI" id="CHEBI:58805"/>
        <dbReference type="EC" id="2.7.7.65"/>
    </reaction>
</comment>
<keyword evidence="4" id="KW-0472">Membrane</keyword>
<dbReference type="GO" id="GO:0052621">
    <property type="term" value="F:diguanylate cyclase activity"/>
    <property type="evidence" value="ECO:0007669"/>
    <property type="project" value="UniProtKB-EC"/>
</dbReference>
<dbReference type="EC" id="2.7.7.65" evidence="1"/>
<name>A0ABU4YF96_9HYPH</name>
<keyword evidence="7" id="KW-1185">Reference proteome</keyword>
<evidence type="ECO:0000256" key="3">
    <source>
        <dbReference type="SAM" id="MobiDB-lite"/>
    </source>
</evidence>
<keyword evidence="4" id="KW-0812">Transmembrane</keyword>
<reference evidence="6 7" key="1">
    <citation type="submission" date="2023-08" db="EMBL/GenBank/DDBJ databases">
        <title>Implementing the SeqCode for naming new Mesorhizobium species isolated from Vachellia karroo root nodules.</title>
        <authorList>
            <person name="Van Lill M."/>
        </authorList>
    </citation>
    <scope>NUCLEOTIDE SEQUENCE [LARGE SCALE GENOMIC DNA]</scope>
    <source>
        <strain evidence="6 7">VK2B</strain>
    </source>
</reference>
<evidence type="ECO:0000256" key="4">
    <source>
        <dbReference type="SAM" id="Phobius"/>
    </source>
</evidence>
<dbReference type="CDD" id="cd01949">
    <property type="entry name" value="GGDEF"/>
    <property type="match status" value="1"/>
</dbReference>
<dbReference type="SUPFAM" id="SSF55073">
    <property type="entry name" value="Nucleotide cyclase"/>
    <property type="match status" value="1"/>
</dbReference>
<evidence type="ECO:0000313" key="6">
    <source>
        <dbReference type="EMBL" id="MDX8485406.1"/>
    </source>
</evidence>
<gene>
    <name evidence="6" type="ORF">RFM52_09390</name>
</gene>
<dbReference type="RefSeq" id="WP_320296056.1">
    <property type="nucleotide sequence ID" value="NZ_JAVIIU010000006.1"/>
</dbReference>
<feature type="compositionally biased region" description="Basic and acidic residues" evidence="3">
    <location>
        <begin position="261"/>
        <end position="271"/>
    </location>
</feature>
<dbReference type="InterPro" id="IPR043128">
    <property type="entry name" value="Rev_trsase/Diguanyl_cyclase"/>
</dbReference>
<keyword evidence="4" id="KW-1133">Transmembrane helix</keyword>
<dbReference type="SMART" id="SM00267">
    <property type="entry name" value="GGDEF"/>
    <property type="match status" value="1"/>
</dbReference>
<dbReference type="PANTHER" id="PTHR45138:SF9">
    <property type="entry name" value="DIGUANYLATE CYCLASE DGCM-RELATED"/>
    <property type="match status" value="1"/>
</dbReference>
<accession>A0ABU4YF96</accession>
<dbReference type="InterPro" id="IPR000160">
    <property type="entry name" value="GGDEF_dom"/>
</dbReference>
<evidence type="ECO:0000259" key="5">
    <source>
        <dbReference type="PROSITE" id="PS50887"/>
    </source>
</evidence>
<dbReference type="Proteomes" id="UP001280156">
    <property type="component" value="Unassembled WGS sequence"/>
</dbReference>
<dbReference type="PANTHER" id="PTHR45138">
    <property type="entry name" value="REGULATORY COMPONENTS OF SENSORY TRANSDUCTION SYSTEM"/>
    <property type="match status" value="1"/>
</dbReference>
<keyword evidence="6" id="KW-0808">Transferase</keyword>
<feature type="region of interest" description="Disordered" evidence="3">
    <location>
        <begin position="252"/>
        <end position="271"/>
    </location>
</feature>
<evidence type="ECO:0000313" key="7">
    <source>
        <dbReference type="Proteomes" id="UP001280156"/>
    </source>
</evidence>
<proteinExistence type="predicted"/>
<dbReference type="Gene3D" id="3.30.70.270">
    <property type="match status" value="1"/>
</dbReference>
<dbReference type="PROSITE" id="PS50887">
    <property type="entry name" value="GGDEF"/>
    <property type="match status" value="1"/>
</dbReference>
<evidence type="ECO:0000256" key="1">
    <source>
        <dbReference type="ARBA" id="ARBA00012528"/>
    </source>
</evidence>
<evidence type="ECO:0000256" key="2">
    <source>
        <dbReference type="ARBA" id="ARBA00034247"/>
    </source>
</evidence>
<protein>
    <recommendedName>
        <fullName evidence="1">diguanylate cyclase</fullName>
        <ecNumber evidence="1">2.7.7.65</ecNumber>
    </recommendedName>
</protein>
<keyword evidence="6" id="KW-0548">Nucleotidyltransferase</keyword>
<dbReference type="InterPro" id="IPR029787">
    <property type="entry name" value="Nucleotide_cyclase"/>
</dbReference>
<organism evidence="6 7">
    <name type="scientific">Mesorhizobium humile</name>
    <dbReference type="NCBI Taxonomy" id="3072313"/>
    <lineage>
        <taxon>Bacteria</taxon>
        <taxon>Pseudomonadati</taxon>
        <taxon>Pseudomonadota</taxon>
        <taxon>Alphaproteobacteria</taxon>
        <taxon>Hyphomicrobiales</taxon>
        <taxon>Phyllobacteriaceae</taxon>
        <taxon>Mesorhizobium</taxon>
    </lineage>
</organism>
<dbReference type="NCBIfam" id="TIGR00254">
    <property type="entry name" value="GGDEF"/>
    <property type="match status" value="1"/>
</dbReference>
<feature type="transmembrane region" description="Helical" evidence="4">
    <location>
        <begin position="50"/>
        <end position="76"/>
    </location>
</feature>
<dbReference type="EMBL" id="JAVIIV010000004">
    <property type="protein sequence ID" value="MDX8485406.1"/>
    <property type="molecule type" value="Genomic_DNA"/>
</dbReference>
<feature type="domain" description="GGDEF" evidence="5">
    <location>
        <begin position="114"/>
        <end position="246"/>
    </location>
</feature>
<comment type="caution">
    <text evidence="6">The sequence shown here is derived from an EMBL/GenBank/DDBJ whole genome shotgun (WGS) entry which is preliminary data.</text>
</comment>
<dbReference type="Pfam" id="PF00990">
    <property type="entry name" value="GGDEF"/>
    <property type="match status" value="1"/>
</dbReference>
<dbReference type="InterPro" id="IPR050469">
    <property type="entry name" value="Diguanylate_Cyclase"/>
</dbReference>
<sequence length="271" mass="29637">MDKLLPFFRITSNRYAWGLLALITLLCVAAPVVSVATALAFVPGLPRQAFWGVLSLAAVIPLLIAPPIAIGALSILRLLTMTIDRLDNCVRYDPLTSVLSRVYLLNQMREQLASGGSFLMIDADHFKSVNDTYGHDVGDEALKCLAQVLRTALPPEALVGRLGGEEFGVFLPELRSCDAGREADRLCEAMRHSGKVIAGRDINLTISIGVAQYCPAITLEQTMKLADEALYHAKRTGRDRYHIAAAHDPVQVTETSSIRNATERRDRRAVA</sequence>